<reference evidence="2 3" key="1">
    <citation type="submission" date="2016-10" db="EMBL/GenBank/DDBJ databases">
        <title>Genome of airborne Acinetobacter sp. 5-2Ac02 in the hospital environment: Species near to Acinetobacter towneri.</title>
        <authorList>
            <person name="Barbosa B."/>
            <person name="Fernandez-Garcia L."/>
            <person name="Gato E."/>
            <person name="Leao R."/>
            <person name="Albano R."/>
            <person name="Fernandez B."/>
            <person name="Fernandez-Cuenca F."/>
            <person name="Marques E."/>
            <person name="Tomas M."/>
        </authorList>
    </citation>
    <scope>NUCLEOTIDE SEQUENCE [LARGE SCALE GENOMIC DNA]</scope>
    <source>
        <strain evidence="2 3">5-2Ac02</strain>
    </source>
</reference>
<protein>
    <recommendedName>
        <fullName evidence="4">FTP domain-containing protein</fullName>
    </recommendedName>
</protein>
<proteinExistence type="predicted"/>
<feature type="chain" id="PRO_5009213345" description="FTP domain-containing protein" evidence="1">
    <location>
        <begin position="23"/>
        <end position="131"/>
    </location>
</feature>
<keyword evidence="1" id="KW-0732">Signal</keyword>
<name>A0A1E8E3M4_9GAMM</name>
<dbReference type="RefSeq" id="WP_070153586.1">
    <property type="nucleotide sequence ID" value="NZ_MKQS01000005.1"/>
</dbReference>
<evidence type="ECO:0000313" key="2">
    <source>
        <dbReference type="EMBL" id="OFE44217.1"/>
    </source>
</evidence>
<dbReference type="Proteomes" id="UP000186931">
    <property type="component" value="Unassembled WGS sequence"/>
</dbReference>
<evidence type="ECO:0008006" key="4">
    <source>
        <dbReference type="Google" id="ProtNLM"/>
    </source>
</evidence>
<dbReference type="AlphaFoldDB" id="A0A1E8E3M4"/>
<evidence type="ECO:0000313" key="3">
    <source>
        <dbReference type="Proteomes" id="UP000186931"/>
    </source>
</evidence>
<accession>A0A1E8E3M4</accession>
<dbReference type="EMBL" id="MKQS01000005">
    <property type="protein sequence ID" value="OFE44217.1"/>
    <property type="molecule type" value="Genomic_DNA"/>
</dbReference>
<organism evidence="2 3">
    <name type="scientific">Acinetobacter towneri</name>
    <dbReference type="NCBI Taxonomy" id="202956"/>
    <lineage>
        <taxon>Bacteria</taxon>
        <taxon>Pseudomonadati</taxon>
        <taxon>Pseudomonadota</taxon>
        <taxon>Gammaproteobacteria</taxon>
        <taxon>Moraxellales</taxon>
        <taxon>Moraxellaceae</taxon>
        <taxon>Acinetobacter</taxon>
    </lineage>
</organism>
<feature type="signal peptide" evidence="1">
    <location>
        <begin position="1"/>
        <end position="22"/>
    </location>
</feature>
<sequence>MFKFFPAVLFSLVLCLPLTAFANLDQPLQALDDRALSAEYGQSDTLNLVQDQYRFTAQDLVNQVRAEQTADLANNFAALGSRFYINPQGQTVLQIQRDVVSLGVIETTLSVDGLRQLGQHFIDEFKALAFE</sequence>
<gene>
    <name evidence="2" type="ORF">BJN41_03015</name>
</gene>
<evidence type="ECO:0000256" key="1">
    <source>
        <dbReference type="SAM" id="SignalP"/>
    </source>
</evidence>
<comment type="caution">
    <text evidence="2">The sequence shown here is derived from an EMBL/GenBank/DDBJ whole genome shotgun (WGS) entry which is preliminary data.</text>
</comment>